<dbReference type="EMBL" id="JBHSOG010000094">
    <property type="protein sequence ID" value="MFC5771373.1"/>
    <property type="molecule type" value="Genomic_DNA"/>
</dbReference>
<gene>
    <name evidence="2" type="ORF">ACFPTN_18485</name>
</gene>
<organism evidence="2 3">
    <name type="scientific">Thauera sinica</name>
    <dbReference type="NCBI Taxonomy" id="2665146"/>
    <lineage>
        <taxon>Bacteria</taxon>
        <taxon>Pseudomonadati</taxon>
        <taxon>Pseudomonadota</taxon>
        <taxon>Betaproteobacteria</taxon>
        <taxon>Rhodocyclales</taxon>
        <taxon>Zoogloeaceae</taxon>
        <taxon>Thauera</taxon>
    </lineage>
</organism>
<comment type="similarity">
    <text evidence="1">Belongs to the TmoD/XamoD family.</text>
</comment>
<evidence type="ECO:0000313" key="2">
    <source>
        <dbReference type="EMBL" id="MFC5771373.1"/>
    </source>
</evidence>
<evidence type="ECO:0000256" key="1">
    <source>
        <dbReference type="ARBA" id="ARBA00006313"/>
    </source>
</evidence>
<accession>A0ABW1AVL7</accession>
<sequence length="89" mass="10057">MSTVFIALQANEETRPIIDAIEIDNPKAVVNRQPAMVKIDAPDHLVIRRETIEEQLGRAFDLQELQINLITLSGNVDEDEDTLTLTWNS</sequence>
<dbReference type="InterPro" id="IPR003454">
    <property type="entry name" value="MOase_MmoB_DmpM"/>
</dbReference>
<reference evidence="3" key="1">
    <citation type="journal article" date="2019" name="Int. J. Syst. Evol. Microbiol.">
        <title>The Global Catalogue of Microorganisms (GCM) 10K type strain sequencing project: providing services to taxonomists for standard genome sequencing and annotation.</title>
        <authorList>
            <consortium name="The Broad Institute Genomics Platform"/>
            <consortium name="The Broad Institute Genome Sequencing Center for Infectious Disease"/>
            <person name="Wu L."/>
            <person name="Ma J."/>
        </authorList>
    </citation>
    <scope>NUCLEOTIDE SEQUENCE [LARGE SCALE GENOMIC DNA]</scope>
    <source>
        <strain evidence="3">SHR3</strain>
    </source>
</reference>
<keyword evidence="3" id="KW-1185">Reference proteome</keyword>
<dbReference type="Gene3D" id="3.90.56.10">
    <property type="entry name" value="Monooxygenase component MmoB/DmpM"/>
    <property type="match status" value="1"/>
</dbReference>
<evidence type="ECO:0000313" key="3">
    <source>
        <dbReference type="Proteomes" id="UP001595974"/>
    </source>
</evidence>
<dbReference type="SUPFAM" id="SSF56029">
    <property type="entry name" value="Monooxygenase (hydroxylase) regulatory protein"/>
    <property type="match status" value="1"/>
</dbReference>
<dbReference type="Pfam" id="PF02406">
    <property type="entry name" value="MmoB_DmpM"/>
    <property type="match status" value="1"/>
</dbReference>
<dbReference type="RefSeq" id="WP_004252884.1">
    <property type="nucleotide sequence ID" value="NZ_JBHSOG010000094.1"/>
</dbReference>
<protein>
    <submittedName>
        <fullName evidence="2">MmoB/DmpM family protein</fullName>
    </submittedName>
</protein>
<comment type="caution">
    <text evidence="2">The sequence shown here is derived from an EMBL/GenBank/DDBJ whole genome shotgun (WGS) entry which is preliminary data.</text>
</comment>
<dbReference type="Proteomes" id="UP001595974">
    <property type="component" value="Unassembled WGS sequence"/>
</dbReference>
<name>A0ABW1AVL7_9RHOO</name>
<dbReference type="InterPro" id="IPR036889">
    <property type="entry name" value="mOase_MmoB_DmpM_sf"/>
</dbReference>
<proteinExistence type="inferred from homology"/>